<dbReference type="KEGG" id="jeh:EJN90_04290"/>
<dbReference type="PROSITE" id="PS00188">
    <property type="entry name" value="BIOTIN"/>
    <property type="match status" value="1"/>
</dbReference>
<dbReference type="PROSITE" id="PS50968">
    <property type="entry name" value="BIOTINYL_LIPOYL"/>
    <property type="match status" value="1"/>
</dbReference>
<dbReference type="Proteomes" id="UP000273326">
    <property type="component" value="Chromosome"/>
</dbReference>
<dbReference type="CDD" id="cd06850">
    <property type="entry name" value="biotinyl_domain"/>
    <property type="match status" value="1"/>
</dbReference>
<organism evidence="4 5">
    <name type="scientific">Jeotgalibaca ciconiae</name>
    <dbReference type="NCBI Taxonomy" id="2496265"/>
    <lineage>
        <taxon>Bacteria</taxon>
        <taxon>Bacillati</taxon>
        <taxon>Bacillota</taxon>
        <taxon>Bacilli</taxon>
        <taxon>Lactobacillales</taxon>
        <taxon>Carnobacteriaceae</taxon>
        <taxon>Jeotgalibaca</taxon>
    </lineage>
</organism>
<feature type="domain" description="Lipoyl-binding" evidence="3">
    <location>
        <begin position="40"/>
        <end position="118"/>
    </location>
</feature>
<dbReference type="AlphaFoldDB" id="A0A3S9H9A7"/>
<dbReference type="EMBL" id="CP034465">
    <property type="protein sequence ID" value="AZP03952.1"/>
    <property type="molecule type" value="Genomic_DNA"/>
</dbReference>
<gene>
    <name evidence="4" type="ORF">EJN90_04290</name>
</gene>
<dbReference type="Pfam" id="PF00364">
    <property type="entry name" value="Biotin_lipoyl"/>
    <property type="match status" value="1"/>
</dbReference>
<evidence type="ECO:0000256" key="2">
    <source>
        <dbReference type="SAM" id="MobiDB-lite"/>
    </source>
</evidence>
<dbReference type="InterPro" id="IPR050709">
    <property type="entry name" value="Biotin_Carboxyl_Carrier/Decarb"/>
</dbReference>
<keyword evidence="1" id="KW-0092">Biotin</keyword>
<dbReference type="InterPro" id="IPR011053">
    <property type="entry name" value="Single_hybrid_motif"/>
</dbReference>
<protein>
    <submittedName>
        <fullName evidence="4">Biotin/lipoyl-binding protein</fullName>
    </submittedName>
</protein>
<proteinExistence type="predicted"/>
<dbReference type="RefSeq" id="WP_126109030.1">
    <property type="nucleotide sequence ID" value="NZ_CP034465.1"/>
</dbReference>
<dbReference type="InterPro" id="IPR001882">
    <property type="entry name" value="Biotin_BS"/>
</dbReference>
<evidence type="ECO:0000259" key="3">
    <source>
        <dbReference type="PROSITE" id="PS50968"/>
    </source>
</evidence>
<keyword evidence="5" id="KW-1185">Reference proteome</keyword>
<evidence type="ECO:0000313" key="4">
    <source>
        <dbReference type="EMBL" id="AZP03952.1"/>
    </source>
</evidence>
<sequence length="118" mass="12705">MKNYEIEVDGQVYHVKVRELPDDADMSASAGTEKAVDENKTTSKSPSASGTQIKSPMSGSILQVLVKPGQSVKAGDNLLILEAMKMENEIVAPEDGTVKEVLVKANDNVESDQILLVF</sequence>
<feature type="region of interest" description="Disordered" evidence="2">
    <location>
        <begin position="20"/>
        <end position="55"/>
    </location>
</feature>
<name>A0A3S9H9A7_9LACT</name>
<dbReference type="FunFam" id="2.40.50.100:FF:000003">
    <property type="entry name" value="Acetyl-CoA carboxylase biotin carboxyl carrier protein"/>
    <property type="match status" value="1"/>
</dbReference>
<dbReference type="PANTHER" id="PTHR45266">
    <property type="entry name" value="OXALOACETATE DECARBOXYLASE ALPHA CHAIN"/>
    <property type="match status" value="1"/>
</dbReference>
<reference evidence="5" key="1">
    <citation type="submission" date="2018-12" db="EMBL/GenBank/DDBJ databases">
        <title>Complete genome sequencing of Jeotgalibaca sp. H21T32.</title>
        <authorList>
            <person name="Bae J.-W."/>
            <person name="Lee S.-Y."/>
        </authorList>
    </citation>
    <scope>NUCLEOTIDE SEQUENCE [LARGE SCALE GENOMIC DNA]</scope>
    <source>
        <strain evidence="5">H21T32</strain>
    </source>
</reference>
<dbReference type="Gene3D" id="2.40.50.100">
    <property type="match status" value="1"/>
</dbReference>
<dbReference type="PANTHER" id="PTHR45266:SF3">
    <property type="entry name" value="OXALOACETATE DECARBOXYLASE ALPHA CHAIN"/>
    <property type="match status" value="1"/>
</dbReference>
<evidence type="ECO:0000313" key="5">
    <source>
        <dbReference type="Proteomes" id="UP000273326"/>
    </source>
</evidence>
<dbReference type="InterPro" id="IPR000089">
    <property type="entry name" value="Biotin_lipoyl"/>
</dbReference>
<feature type="compositionally biased region" description="Polar residues" evidence="2">
    <location>
        <begin position="42"/>
        <end position="55"/>
    </location>
</feature>
<accession>A0A3S9H9A7</accession>
<evidence type="ECO:0000256" key="1">
    <source>
        <dbReference type="ARBA" id="ARBA00023267"/>
    </source>
</evidence>
<dbReference type="SUPFAM" id="SSF51230">
    <property type="entry name" value="Single hybrid motif"/>
    <property type="match status" value="1"/>
</dbReference>
<dbReference type="OrthoDB" id="9812676at2"/>